<organism evidence="5 6">
    <name type="scientific">Oerskovia rustica</name>
    <dbReference type="NCBI Taxonomy" id="2762237"/>
    <lineage>
        <taxon>Bacteria</taxon>
        <taxon>Bacillati</taxon>
        <taxon>Actinomycetota</taxon>
        <taxon>Actinomycetes</taxon>
        <taxon>Micrococcales</taxon>
        <taxon>Cellulomonadaceae</taxon>
        <taxon>Oerskovia</taxon>
    </lineage>
</organism>
<keyword evidence="3" id="KW-0804">Transcription</keyword>
<keyword evidence="2" id="KW-0238">DNA-binding</keyword>
<dbReference type="PANTHER" id="PTHR44688">
    <property type="entry name" value="DNA-BINDING TRANSCRIPTIONAL ACTIVATOR DEVR_DOSR"/>
    <property type="match status" value="1"/>
</dbReference>
<dbReference type="PANTHER" id="PTHR44688:SF16">
    <property type="entry name" value="DNA-BINDING TRANSCRIPTIONAL ACTIVATOR DEVR_DOSR"/>
    <property type="match status" value="1"/>
</dbReference>
<proteinExistence type="predicted"/>
<reference evidence="5 6" key="1">
    <citation type="submission" date="2020-08" db="EMBL/GenBank/DDBJ databases">
        <title>A Genomic Blueprint of the Chicken Gut Microbiome.</title>
        <authorList>
            <person name="Gilroy R."/>
            <person name="Ravi A."/>
            <person name="Getino M."/>
            <person name="Pursley I."/>
            <person name="Horton D.L."/>
            <person name="Alikhan N.-F."/>
            <person name="Baker D."/>
            <person name="Gharbi K."/>
            <person name="Hall N."/>
            <person name="Watson M."/>
            <person name="Adriaenssens E.M."/>
            <person name="Foster-Nyarko E."/>
            <person name="Jarju S."/>
            <person name="Secka A."/>
            <person name="Antonio M."/>
            <person name="Oren A."/>
            <person name="Chaudhuri R."/>
            <person name="La Ragione R.M."/>
            <person name="Hildebrand F."/>
            <person name="Pallen M.J."/>
        </authorList>
    </citation>
    <scope>NUCLEOTIDE SEQUENCE [LARGE SCALE GENOMIC DNA]</scope>
    <source>
        <strain evidence="5 6">Sa4CUA1</strain>
    </source>
</reference>
<comment type="caution">
    <text evidence="5">The sequence shown here is derived from an EMBL/GenBank/DDBJ whole genome shotgun (WGS) entry which is preliminary data.</text>
</comment>
<protein>
    <submittedName>
        <fullName evidence="5">Helix-turn-helix transcriptional regulator</fullName>
    </submittedName>
</protein>
<evidence type="ECO:0000259" key="4">
    <source>
        <dbReference type="PROSITE" id="PS50043"/>
    </source>
</evidence>
<sequence length="222" mass="23805">MENSRPSITVLAPHGTALGPALHAGLVARGWTADLHTVSRADPTHLRTRAVVVIEDDDGNPRMGLPTSGSLTTCVCVGSVRSVSVLLTLHGRGATVLNQSASLLSLLRLVERAHLTPGRTEHEAVAFSRTLQRRRDESAGLGRLTAAESGILRGMIAGFSAAQMSNQRYLSTHTIRSHIKSILTKLQVRSQLEAVAVARRSGHMTWLHDAPAQFTNSGEDDT</sequence>
<dbReference type="PROSITE" id="PS50043">
    <property type="entry name" value="HTH_LUXR_2"/>
    <property type="match status" value="1"/>
</dbReference>
<evidence type="ECO:0000256" key="1">
    <source>
        <dbReference type="ARBA" id="ARBA00023015"/>
    </source>
</evidence>
<dbReference type="SMART" id="SM00421">
    <property type="entry name" value="HTH_LUXR"/>
    <property type="match status" value="1"/>
</dbReference>
<dbReference type="PRINTS" id="PR00038">
    <property type="entry name" value="HTHLUXR"/>
</dbReference>
<dbReference type="SUPFAM" id="SSF46894">
    <property type="entry name" value="C-terminal effector domain of the bipartite response regulators"/>
    <property type="match status" value="1"/>
</dbReference>
<dbReference type="EMBL" id="JACSQQ010000031">
    <property type="protein sequence ID" value="MBD7951816.1"/>
    <property type="molecule type" value="Genomic_DNA"/>
</dbReference>
<evidence type="ECO:0000313" key="5">
    <source>
        <dbReference type="EMBL" id="MBD7951816.1"/>
    </source>
</evidence>
<gene>
    <name evidence="5" type="ORF">H9652_15540</name>
</gene>
<dbReference type="InterPro" id="IPR036388">
    <property type="entry name" value="WH-like_DNA-bd_sf"/>
</dbReference>
<name>A0ABR8RVJ5_9CELL</name>
<keyword evidence="6" id="KW-1185">Reference proteome</keyword>
<evidence type="ECO:0000256" key="3">
    <source>
        <dbReference type="ARBA" id="ARBA00023163"/>
    </source>
</evidence>
<dbReference type="RefSeq" id="WP_191797090.1">
    <property type="nucleotide sequence ID" value="NZ_JACSQQ010000031.1"/>
</dbReference>
<dbReference type="InterPro" id="IPR016032">
    <property type="entry name" value="Sig_transdc_resp-reg_C-effctor"/>
</dbReference>
<dbReference type="Pfam" id="PF00196">
    <property type="entry name" value="GerE"/>
    <property type="match status" value="1"/>
</dbReference>
<keyword evidence="1" id="KW-0805">Transcription regulation</keyword>
<evidence type="ECO:0000313" key="6">
    <source>
        <dbReference type="Proteomes" id="UP000641803"/>
    </source>
</evidence>
<dbReference type="InterPro" id="IPR000792">
    <property type="entry name" value="Tscrpt_reg_LuxR_C"/>
</dbReference>
<dbReference type="Proteomes" id="UP000641803">
    <property type="component" value="Unassembled WGS sequence"/>
</dbReference>
<feature type="domain" description="HTH luxR-type" evidence="4">
    <location>
        <begin position="137"/>
        <end position="202"/>
    </location>
</feature>
<dbReference type="Gene3D" id="1.10.10.10">
    <property type="entry name" value="Winged helix-like DNA-binding domain superfamily/Winged helix DNA-binding domain"/>
    <property type="match status" value="1"/>
</dbReference>
<accession>A0ABR8RVJ5</accession>
<evidence type="ECO:0000256" key="2">
    <source>
        <dbReference type="ARBA" id="ARBA00023125"/>
    </source>
</evidence>